<dbReference type="AlphaFoldDB" id="A0AAP2DH74"/>
<dbReference type="RefSeq" id="WP_254161534.1">
    <property type="nucleotide sequence ID" value="NZ_JAHESF010000004.1"/>
</dbReference>
<accession>A0AAP2DH74</accession>
<evidence type="ECO:0000313" key="4">
    <source>
        <dbReference type="Proteomes" id="UP001319200"/>
    </source>
</evidence>
<dbReference type="Gene3D" id="3.30.450.40">
    <property type="match status" value="1"/>
</dbReference>
<evidence type="ECO:0000259" key="2">
    <source>
        <dbReference type="Pfam" id="PF13185"/>
    </source>
</evidence>
<dbReference type="SUPFAM" id="SSF55781">
    <property type="entry name" value="GAF domain-like"/>
    <property type="match status" value="1"/>
</dbReference>
<keyword evidence="1" id="KW-0812">Transmembrane</keyword>
<dbReference type="EMBL" id="JAHESF010000004">
    <property type="protein sequence ID" value="MBT1696318.1"/>
    <property type="molecule type" value="Genomic_DNA"/>
</dbReference>
<keyword evidence="1" id="KW-0472">Membrane</keyword>
<reference evidence="3 4" key="1">
    <citation type="submission" date="2021-05" db="EMBL/GenBank/DDBJ databases">
        <title>A Polyphasic approach of four new species of the genus Ohtaekwangia: Ohtaekwangia histidinii sp. nov., Ohtaekwangia cretensis sp. nov., Ohtaekwangia indiensis sp. nov., Ohtaekwangia reichenbachii sp. nov. from diverse environment.</title>
        <authorList>
            <person name="Octaviana S."/>
        </authorList>
    </citation>
    <scope>NUCLEOTIDE SEQUENCE [LARGE SCALE GENOMIC DNA]</scope>
    <source>
        <strain evidence="3 4">PWU4</strain>
    </source>
</reference>
<comment type="caution">
    <text evidence="3">The sequence shown here is derived from an EMBL/GenBank/DDBJ whole genome shotgun (WGS) entry which is preliminary data.</text>
</comment>
<keyword evidence="1" id="KW-1133">Transmembrane helix</keyword>
<dbReference type="Proteomes" id="UP001319200">
    <property type="component" value="Unassembled WGS sequence"/>
</dbReference>
<dbReference type="InterPro" id="IPR029016">
    <property type="entry name" value="GAF-like_dom_sf"/>
</dbReference>
<dbReference type="InterPro" id="IPR003018">
    <property type="entry name" value="GAF"/>
</dbReference>
<feature type="transmembrane region" description="Helical" evidence="1">
    <location>
        <begin position="12"/>
        <end position="31"/>
    </location>
</feature>
<feature type="transmembrane region" description="Helical" evidence="1">
    <location>
        <begin position="51"/>
        <end position="70"/>
    </location>
</feature>
<evidence type="ECO:0000313" key="3">
    <source>
        <dbReference type="EMBL" id="MBT1696318.1"/>
    </source>
</evidence>
<evidence type="ECO:0000256" key="1">
    <source>
        <dbReference type="SAM" id="Phobius"/>
    </source>
</evidence>
<feature type="domain" description="GAF" evidence="2">
    <location>
        <begin position="113"/>
        <end position="247"/>
    </location>
</feature>
<protein>
    <submittedName>
        <fullName evidence="3">GAF domain-containing protein</fullName>
    </submittedName>
</protein>
<gene>
    <name evidence="3" type="ORF">KK083_05490</name>
</gene>
<proteinExistence type="predicted"/>
<organism evidence="3 4">
    <name type="scientific">Chryseosolibacter histidini</name>
    <dbReference type="NCBI Taxonomy" id="2782349"/>
    <lineage>
        <taxon>Bacteria</taxon>
        <taxon>Pseudomonadati</taxon>
        <taxon>Bacteroidota</taxon>
        <taxon>Cytophagia</taxon>
        <taxon>Cytophagales</taxon>
        <taxon>Chryseotaleaceae</taxon>
        <taxon>Chryseosolibacter</taxon>
    </lineage>
</organism>
<sequence>MIDLFKDRYKLSLLMAALFLVGIMASIYQIYRLPYNLMISDGHPALFNVYLVPGITFLIGAFTVWHALTYKNEVVVFRDKQTDTTDADGNRSDTDKATISLDNVKDSLRQGGTEKTIIQAGLHAICKQLDAGQGAVYTLKEEEGKRTFELKAGYALAIAESTVISYEIGEGLIGQAGASGKTLYVDDIPEGYVKIISGLGSASPRYLLIVSLKKQEQVTGVMEIASFSPLNEHQRKFVEDSAQLIADRVSGK</sequence>
<name>A0AAP2DH74_9BACT</name>
<dbReference type="Pfam" id="PF13185">
    <property type="entry name" value="GAF_2"/>
    <property type="match status" value="1"/>
</dbReference>
<keyword evidence="4" id="KW-1185">Reference proteome</keyword>